<organism evidence="3">
    <name type="scientific">Candidatus Methanophaga sp. ANME-1 ERB7</name>
    <dbReference type="NCBI Taxonomy" id="2759913"/>
    <lineage>
        <taxon>Archaea</taxon>
        <taxon>Methanobacteriati</taxon>
        <taxon>Methanobacteriota</taxon>
        <taxon>Stenosarchaea group</taxon>
        <taxon>Methanomicrobia</taxon>
        <taxon>Candidatus Methanophagales</taxon>
        <taxon>Candidatus Methanophagaceae</taxon>
        <taxon>Candidatus Methanophaga</taxon>
    </lineage>
</organism>
<feature type="transmembrane region" description="Helical" evidence="1">
    <location>
        <begin position="12"/>
        <end position="31"/>
    </location>
</feature>
<keyword evidence="1" id="KW-0812">Transmembrane</keyword>
<reference evidence="3" key="1">
    <citation type="submission" date="2020-06" db="EMBL/GenBank/DDBJ databases">
        <title>Unique genomic features of the anaerobic methanotrophic archaea.</title>
        <authorList>
            <person name="Chadwick G.L."/>
            <person name="Skennerton C.T."/>
            <person name="Laso-Perez R."/>
            <person name="Leu A.O."/>
            <person name="Speth D.R."/>
            <person name="Yu H."/>
            <person name="Morgan-Lang C."/>
            <person name="Hatzenpichler R."/>
            <person name="Goudeau D."/>
            <person name="Malmstrom R."/>
            <person name="Brazelton W.J."/>
            <person name="Woyke T."/>
            <person name="Hallam S.J."/>
            <person name="Tyson G.W."/>
            <person name="Wegener G."/>
            <person name="Boetius A."/>
            <person name="Orphan V."/>
        </authorList>
    </citation>
    <scope>NUCLEOTIDE SEQUENCE</scope>
</reference>
<evidence type="ECO:0000313" key="3">
    <source>
        <dbReference type="EMBL" id="QNO55388.1"/>
    </source>
</evidence>
<feature type="domain" description="DUF1616" evidence="2">
    <location>
        <begin position="3"/>
        <end position="152"/>
    </location>
</feature>
<accession>A0A7G9Z554</accession>
<keyword evidence="1" id="KW-0472">Membrane</keyword>
<dbReference type="EMBL" id="MT631613">
    <property type="protein sequence ID" value="QNO55388.1"/>
    <property type="molecule type" value="Genomic_DNA"/>
</dbReference>
<proteinExistence type="predicted"/>
<dbReference type="AlphaFoldDB" id="A0A7G9Z554"/>
<keyword evidence="1" id="KW-1133">Transmembrane helix</keyword>
<name>A0A7G9Z554_9EURY</name>
<protein>
    <recommendedName>
        <fullName evidence="2">DUF1616 domain-containing protein</fullName>
    </recommendedName>
</protein>
<gene>
    <name evidence="3" type="ORF">BNGNOALE_00014</name>
</gene>
<dbReference type="InterPro" id="IPR011674">
    <property type="entry name" value="DUF1616"/>
</dbReference>
<evidence type="ECO:0000256" key="1">
    <source>
        <dbReference type="SAM" id="Phobius"/>
    </source>
</evidence>
<evidence type="ECO:0000259" key="2">
    <source>
        <dbReference type="Pfam" id="PF07760"/>
    </source>
</evidence>
<sequence length="154" mass="17569">MTKDTKIDRILSVVLIISIVLAISITAYVIITPKEGEKFTEFYVLGPGGMAEEYPTNLTVGEEGELIIGVVNHEYAAVTYQLELKLNGKVIDQKSIVLTHNETWENPFTFKPKKAGEDQKLEFLLYKNPFNKSVYGEEDEEEKYRALHLWVDVK</sequence>
<dbReference type="Pfam" id="PF07760">
    <property type="entry name" value="DUF1616"/>
    <property type="match status" value="1"/>
</dbReference>